<reference evidence="2 3" key="1">
    <citation type="journal article" date="2016" name="Nat. Commun.">
        <title>Thousands of microbial genomes shed light on interconnected biogeochemical processes in an aquifer system.</title>
        <authorList>
            <person name="Anantharaman K."/>
            <person name="Brown C.T."/>
            <person name="Hug L.A."/>
            <person name="Sharon I."/>
            <person name="Castelle C.J."/>
            <person name="Probst A.J."/>
            <person name="Thomas B.C."/>
            <person name="Singh A."/>
            <person name="Wilkins M.J."/>
            <person name="Karaoz U."/>
            <person name="Brodie E.L."/>
            <person name="Williams K.H."/>
            <person name="Hubbard S.S."/>
            <person name="Banfield J.F."/>
        </authorList>
    </citation>
    <scope>NUCLEOTIDE SEQUENCE [LARGE SCALE GENOMIC DNA]</scope>
</reference>
<evidence type="ECO:0000313" key="3">
    <source>
        <dbReference type="Proteomes" id="UP000178372"/>
    </source>
</evidence>
<accession>A0A1F7GE79</accession>
<dbReference type="Proteomes" id="UP000178372">
    <property type="component" value="Unassembled WGS sequence"/>
</dbReference>
<organism evidence="2 3">
    <name type="scientific">Candidatus Roizmanbacteria bacterium RIFCSPHIGHO2_01_FULL_39_12b</name>
    <dbReference type="NCBI Taxonomy" id="1802030"/>
    <lineage>
        <taxon>Bacteria</taxon>
        <taxon>Candidatus Roizmaniibacteriota</taxon>
    </lineage>
</organism>
<evidence type="ECO:0000313" key="2">
    <source>
        <dbReference type="EMBL" id="OGK16842.1"/>
    </source>
</evidence>
<name>A0A1F7GE79_9BACT</name>
<comment type="caution">
    <text evidence="2">The sequence shown here is derived from an EMBL/GenBank/DDBJ whole genome shotgun (WGS) entry which is preliminary data.</text>
</comment>
<keyword evidence="1" id="KW-1133">Transmembrane helix</keyword>
<keyword evidence="1" id="KW-0812">Transmembrane</keyword>
<proteinExistence type="predicted"/>
<keyword evidence="1" id="KW-0472">Membrane</keyword>
<gene>
    <name evidence="2" type="ORF">A2690_03650</name>
</gene>
<dbReference type="EMBL" id="MFZF01000010">
    <property type="protein sequence ID" value="OGK16842.1"/>
    <property type="molecule type" value="Genomic_DNA"/>
</dbReference>
<evidence type="ECO:0000256" key="1">
    <source>
        <dbReference type="SAM" id="Phobius"/>
    </source>
</evidence>
<protein>
    <submittedName>
        <fullName evidence="2">Uncharacterized protein</fullName>
    </submittedName>
</protein>
<dbReference type="AlphaFoldDB" id="A0A1F7GE79"/>
<sequence>MLTKGIIQKIVTFVKINTIFLAGALMSLVLLLWYVPKTLASIIETDEIIKKEQGEVTKLKNQHKTLDAYREYNPREISDFINKLIPDSGDSFSIHTTLDLMTSKNGYTTTSRNVPANFTGKQQDIVVGLVLDGPIEKLPFILKSHMYEYGRFFILDKIDVDIEKKNVTLQMKFYNFLPSVSRNNMSLLVSPDRQFLTLLSSELKRVKLNTTIDVGSEEYIPSQSPFGTTTPFGLKDFATQP</sequence>
<feature type="transmembrane region" description="Helical" evidence="1">
    <location>
        <begin position="12"/>
        <end position="35"/>
    </location>
</feature>